<gene>
    <name evidence="12" type="primary">HaOG205250</name>
    <name evidence="12" type="ORF">B5X24_HaOG205250</name>
</gene>
<dbReference type="EMBL" id="KZ149973">
    <property type="protein sequence ID" value="PZC75999.1"/>
    <property type="molecule type" value="Genomic_DNA"/>
</dbReference>
<dbReference type="InterPro" id="IPR036390">
    <property type="entry name" value="WH_DNA-bd_sf"/>
</dbReference>
<dbReference type="InterPro" id="IPR018122">
    <property type="entry name" value="TF_fork_head_CS_1"/>
</dbReference>
<keyword evidence="13" id="KW-1185">Reference proteome</keyword>
<evidence type="ECO:0000313" key="13">
    <source>
        <dbReference type="Proteomes" id="UP000249218"/>
    </source>
</evidence>
<dbReference type="SUPFAM" id="SSF46785">
    <property type="entry name" value="Winged helix' DNA-binding domain"/>
    <property type="match status" value="1"/>
</dbReference>
<dbReference type="AlphaFoldDB" id="A0A2W1BLS1"/>
<dbReference type="PANTHER" id="PTHR11829">
    <property type="entry name" value="FORKHEAD BOX PROTEIN"/>
    <property type="match status" value="1"/>
</dbReference>
<feature type="DNA-binding region" description="Fork-head" evidence="10">
    <location>
        <begin position="15"/>
        <end position="132"/>
    </location>
</feature>
<evidence type="ECO:0000256" key="4">
    <source>
        <dbReference type="ARBA" id="ARBA00022843"/>
    </source>
</evidence>
<keyword evidence="2" id="KW-0597">Phosphoprotein</keyword>
<evidence type="ECO:0000256" key="6">
    <source>
        <dbReference type="ARBA" id="ARBA00023125"/>
    </source>
</evidence>
<dbReference type="FunFam" id="1.10.10.10:FF:000135">
    <property type="entry name" value="forkhead box protein G1"/>
    <property type="match status" value="1"/>
</dbReference>
<dbReference type="OrthoDB" id="9926427at2759"/>
<sequence length="326" mass="36431">MKPQSTTSTSQALTKPPYSYVALITMAIQNSQTKRATLSEIYAYITKEFPFFEKNKKGWQNSIRHNLSLNECFIKVPREGGGERKGNYWTLGKCLYILSMNMQKFLGGECSIVVDPQCGEMFENGNFRRRRRMKRPFRATPYSKTLFGDGYHVAHVGQHVPPHMQPLPLGARNYFGSGSPYHPPSYPRYDTSWLTQSPSGLGYAGACGSMGRSPPGCSPHSALPHQSSPVAVNPFATHQIQGQTGLRAPVLDTRLQLVASRRTDTTTSSRRQTRLLLDFHFGLKVAPLARTQVMYRPAVSRQLDVMKPSLHQMQLVLASHSGLTLV</sequence>
<dbReference type="InterPro" id="IPR001766">
    <property type="entry name" value="Fork_head_dom"/>
</dbReference>
<name>A0A2W1BLS1_HELAM</name>
<dbReference type="InterPro" id="IPR050211">
    <property type="entry name" value="FOX_domain-containing"/>
</dbReference>
<evidence type="ECO:0000256" key="3">
    <source>
        <dbReference type="ARBA" id="ARBA00022782"/>
    </source>
</evidence>
<dbReference type="InterPro" id="IPR047515">
    <property type="entry name" value="FH_FOXL2"/>
</dbReference>
<dbReference type="GO" id="GO:0005634">
    <property type="term" value="C:nucleus"/>
    <property type="evidence" value="ECO:0007669"/>
    <property type="project" value="UniProtKB-SubCell"/>
</dbReference>
<dbReference type="InterPro" id="IPR030456">
    <property type="entry name" value="TF_fork_head_CS_2"/>
</dbReference>
<evidence type="ECO:0000256" key="1">
    <source>
        <dbReference type="ARBA" id="ARBA00022499"/>
    </source>
</evidence>
<dbReference type="PROSITE" id="PS00658">
    <property type="entry name" value="FORK_HEAD_2"/>
    <property type="match status" value="1"/>
</dbReference>
<dbReference type="PROSITE" id="PS00657">
    <property type="entry name" value="FORK_HEAD_1"/>
    <property type="match status" value="1"/>
</dbReference>
<reference evidence="12 13" key="1">
    <citation type="journal article" date="2017" name="BMC Biol.">
        <title>Genomic innovations, transcriptional plasticity and gene loss underlying the evolution and divergence of two highly polyphagous and invasive Helicoverpa pest species.</title>
        <authorList>
            <person name="Pearce S.L."/>
            <person name="Clarke D.F."/>
            <person name="East P.D."/>
            <person name="Elfekih S."/>
            <person name="Gordon K.H."/>
            <person name="Jermiin L.S."/>
            <person name="McGaughran A."/>
            <person name="Oakeshott J.G."/>
            <person name="Papanikolaou A."/>
            <person name="Perera O.P."/>
            <person name="Rane R.V."/>
            <person name="Richards S."/>
            <person name="Tay W.T."/>
            <person name="Walsh T.K."/>
            <person name="Anderson A."/>
            <person name="Anderson C.J."/>
            <person name="Asgari S."/>
            <person name="Board P.G."/>
            <person name="Bretschneider A."/>
            <person name="Campbell P.M."/>
            <person name="Chertemps T."/>
            <person name="Christeller J.T."/>
            <person name="Coppin C.W."/>
            <person name="Downes S.J."/>
            <person name="Duan G."/>
            <person name="Farnsworth C.A."/>
            <person name="Good R.T."/>
            <person name="Han L.B."/>
            <person name="Han Y.C."/>
            <person name="Hatje K."/>
            <person name="Horne I."/>
            <person name="Huang Y.P."/>
            <person name="Hughes D.S."/>
            <person name="Jacquin-Joly E."/>
            <person name="James W."/>
            <person name="Jhangiani S."/>
            <person name="Kollmar M."/>
            <person name="Kuwar S.S."/>
            <person name="Li S."/>
            <person name="Liu N.Y."/>
            <person name="Maibeche M.T."/>
            <person name="Miller J.R."/>
            <person name="Montagne N."/>
            <person name="Perry T."/>
            <person name="Qu J."/>
            <person name="Song S.V."/>
            <person name="Sutton G.G."/>
            <person name="Vogel H."/>
            <person name="Walenz B.P."/>
            <person name="Xu W."/>
            <person name="Zhang H.J."/>
            <person name="Zou Z."/>
            <person name="Batterham P."/>
            <person name="Edwards O.R."/>
            <person name="Feyereisen R."/>
            <person name="Gibbs R.A."/>
            <person name="Heckel D.G."/>
            <person name="McGrath A."/>
            <person name="Robin C."/>
            <person name="Scherer S.E."/>
            <person name="Worley K.C."/>
            <person name="Wu Y.D."/>
        </authorList>
    </citation>
    <scope>NUCLEOTIDE SEQUENCE [LARGE SCALE GENOMIC DNA]</scope>
    <source>
        <strain evidence="12">Harm_GR_Male_#8</strain>
        <tissue evidence="12">Whole organism</tissue>
    </source>
</reference>
<keyword evidence="7" id="KW-0804">Transcription</keyword>
<dbReference type="Pfam" id="PF00250">
    <property type="entry name" value="Forkhead"/>
    <property type="match status" value="1"/>
</dbReference>
<evidence type="ECO:0000256" key="2">
    <source>
        <dbReference type="ARBA" id="ARBA00022553"/>
    </source>
</evidence>
<evidence type="ECO:0000256" key="5">
    <source>
        <dbReference type="ARBA" id="ARBA00023015"/>
    </source>
</evidence>
<evidence type="ECO:0000256" key="9">
    <source>
        <dbReference type="ARBA" id="ARBA00034872"/>
    </source>
</evidence>
<comment type="subcellular location">
    <subcellularLocation>
        <location evidence="10">Nucleus</location>
    </subcellularLocation>
</comment>
<evidence type="ECO:0000256" key="8">
    <source>
        <dbReference type="ARBA" id="ARBA00023242"/>
    </source>
</evidence>
<dbReference type="Gene3D" id="1.10.10.10">
    <property type="entry name" value="Winged helix-like DNA-binding domain superfamily/Winged helix DNA-binding domain"/>
    <property type="match status" value="1"/>
</dbReference>
<dbReference type="PROSITE" id="PS50039">
    <property type="entry name" value="FORK_HEAD_3"/>
    <property type="match status" value="1"/>
</dbReference>
<dbReference type="GO" id="GO:0030154">
    <property type="term" value="P:cell differentiation"/>
    <property type="evidence" value="ECO:0007669"/>
    <property type="project" value="UniProtKB-KW"/>
</dbReference>
<dbReference type="CDD" id="cd20028">
    <property type="entry name" value="FH_FOXL2"/>
    <property type="match status" value="1"/>
</dbReference>
<proteinExistence type="predicted"/>
<dbReference type="GO" id="GO:0009653">
    <property type="term" value="P:anatomical structure morphogenesis"/>
    <property type="evidence" value="ECO:0007669"/>
    <property type="project" value="TreeGrafter"/>
</dbReference>
<dbReference type="Proteomes" id="UP000249218">
    <property type="component" value="Unassembled WGS sequence"/>
</dbReference>
<keyword evidence="5" id="KW-0805">Transcription regulation</keyword>
<evidence type="ECO:0000256" key="10">
    <source>
        <dbReference type="PROSITE-ProRule" id="PRU00089"/>
    </source>
</evidence>
<protein>
    <recommendedName>
        <fullName evidence="9">Forkhead box protein L2</fullName>
    </recommendedName>
</protein>
<accession>A0A2W1BLS1</accession>
<dbReference type="GO" id="GO:0000978">
    <property type="term" value="F:RNA polymerase II cis-regulatory region sequence-specific DNA binding"/>
    <property type="evidence" value="ECO:0007669"/>
    <property type="project" value="TreeGrafter"/>
</dbReference>
<evidence type="ECO:0000259" key="11">
    <source>
        <dbReference type="PROSITE" id="PS50039"/>
    </source>
</evidence>
<evidence type="ECO:0000256" key="7">
    <source>
        <dbReference type="ARBA" id="ARBA00023163"/>
    </source>
</evidence>
<dbReference type="PANTHER" id="PTHR11829:SF411">
    <property type="entry name" value="FORKHEAD BOX PROTEIN L2"/>
    <property type="match status" value="1"/>
</dbReference>
<keyword evidence="8 10" id="KW-0539">Nucleus</keyword>
<keyword evidence="3" id="KW-0221">Differentiation</keyword>
<keyword evidence="1" id="KW-1017">Isopeptide bond</keyword>
<feature type="domain" description="Fork-head" evidence="11">
    <location>
        <begin position="15"/>
        <end position="132"/>
    </location>
</feature>
<organism evidence="12 13">
    <name type="scientific">Helicoverpa armigera</name>
    <name type="common">Cotton bollworm</name>
    <name type="synonym">Heliothis armigera</name>
    <dbReference type="NCBI Taxonomy" id="29058"/>
    <lineage>
        <taxon>Eukaryota</taxon>
        <taxon>Metazoa</taxon>
        <taxon>Ecdysozoa</taxon>
        <taxon>Arthropoda</taxon>
        <taxon>Hexapoda</taxon>
        <taxon>Insecta</taxon>
        <taxon>Pterygota</taxon>
        <taxon>Neoptera</taxon>
        <taxon>Endopterygota</taxon>
        <taxon>Lepidoptera</taxon>
        <taxon>Glossata</taxon>
        <taxon>Ditrysia</taxon>
        <taxon>Noctuoidea</taxon>
        <taxon>Noctuidae</taxon>
        <taxon>Heliothinae</taxon>
        <taxon>Helicoverpa</taxon>
    </lineage>
</organism>
<dbReference type="GO" id="GO:0000981">
    <property type="term" value="F:DNA-binding transcription factor activity, RNA polymerase II-specific"/>
    <property type="evidence" value="ECO:0007669"/>
    <property type="project" value="TreeGrafter"/>
</dbReference>
<dbReference type="SMART" id="SM00339">
    <property type="entry name" value="FH"/>
    <property type="match status" value="1"/>
</dbReference>
<evidence type="ECO:0000313" key="12">
    <source>
        <dbReference type="EMBL" id="PZC75999.1"/>
    </source>
</evidence>
<keyword evidence="6 10" id="KW-0238">DNA-binding</keyword>
<keyword evidence="4" id="KW-0832">Ubl conjugation</keyword>
<dbReference type="PRINTS" id="PR00053">
    <property type="entry name" value="FORKHEAD"/>
</dbReference>
<dbReference type="InterPro" id="IPR036388">
    <property type="entry name" value="WH-like_DNA-bd_sf"/>
</dbReference>